<dbReference type="EMBL" id="VSRR010022836">
    <property type="protein sequence ID" value="MPC65028.1"/>
    <property type="molecule type" value="Genomic_DNA"/>
</dbReference>
<reference evidence="1 2" key="1">
    <citation type="submission" date="2019-05" db="EMBL/GenBank/DDBJ databases">
        <title>Another draft genome of Portunus trituberculatus and its Hox gene families provides insights of decapod evolution.</title>
        <authorList>
            <person name="Jeong J.-H."/>
            <person name="Song I."/>
            <person name="Kim S."/>
            <person name="Choi T."/>
            <person name="Kim D."/>
            <person name="Ryu S."/>
            <person name="Kim W."/>
        </authorList>
    </citation>
    <scope>NUCLEOTIDE SEQUENCE [LARGE SCALE GENOMIC DNA]</scope>
    <source>
        <tissue evidence="1">Muscle</tissue>
    </source>
</reference>
<proteinExistence type="predicted"/>
<evidence type="ECO:0000313" key="1">
    <source>
        <dbReference type="EMBL" id="MPC65028.1"/>
    </source>
</evidence>
<sequence length="157" mass="17432">MARAGVVEQVECTGCVVMNMSATCVVCTKLAIPRPAGTQRRLHHKTPLFEFCPAQGLYRLPTRIYFAVRQKLPFTVRKALNSNSLTRDTRTSVPSNILYPARGKRIGNGAQGTRGGLVDLWNASARLKRASDRNFLCYFLSLASPKPRKSTTFSQLD</sequence>
<evidence type="ECO:0000313" key="2">
    <source>
        <dbReference type="Proteomes" id="UP000324222"/>
    </source>
</evidence>
<gene>
    <name evidence="1" type="ORF">E2C01_059152</name>
</gene>
<dbReference type="AlphaFoldDB" id="A0A5B7H7K2"/>
<dbReference type="Proteomes" id="UP000324222">
    <property type="component" value="Unassembled WGS sequence"/>
</dbReference>
<name>A0A5B7H7K2_PORTR</name>
<accession>A0A5B7H7K2</accession>
<organism evidence="1 2">
    <name type="scientific">Portunus trituberculatus</name>
    <name type="common">Swimming crab</name>
    <name type="synonym">Neptunus trituberculatus</name>
    <dbReference type="NCBI Taxonomy" id="210409"/>
    <lineage>
        <taxon>Eukaryota</taxon>
        <taxon>Metazoa</taxon>
        <taxon>Ecdysozoa</taxon>
        <taxon>Arthropoda</taxon>
        <taxon>Crustacea</taxon>
        <taxon>Multicrustacea</taxon>
        <taxon>Malacostraca</taxon>
        <taxon>Eumalacostraca</taxon>
        <taxon>Eucarida</taxon>
        <taxon>Decapoda</taxon>
        <taxon>Pleocyemata</taxon>
        <taxon>Brachyura</taxon>
        <taxon>Eubrachyura</taxon>
        <taxon>Portunoidea</taxon>
        <taxon>Portunidae</taxon>
        <taxon>Portuninae</taxon>
        <taxon>Portunus</taxon>
    </lineage>
</organism>
<comment type="caution">
    <text evidence="1">The sequence shown here is derived from an EMBL/GenBank/DDBJ whole genome shotgun (WGS) entry which is preliminary data.</text>
</comment>
<keyword evidence="2" id="KW-1185">Reference proteome</keyword>
<protein>
    <submittedName>
        <fullName evidence="1">Uncharacterized protein</fullName>
    </submittedName>
</protein>